<dbReference type="Proteomes" id="UP000008366">
    <property type="component" value="Unassembled WGS sequence"/>
</dbReference>
<sequence>MTAITIRKLPESAKQSLRMRAASNGRSMEAEARSILLDALADSGRAEITWIEQLIAVGVEVGGVDLPDGPEEPAPSADLSGVR</sequence>
<dbReference type="InterPro" id="IPR010985">
    <property type="entry name" value="Ribbon_hlx_hlx"/>
</dbReference>
<gene>
    <name evidence="3" type="ORF">KILIM_164_00010</name>
</gene>
<evidence type="ECO:0000313" key="3">
    <source>
        <dbReference type="EMBL" id="GAB98416.1"/>
    </source>
</evidence>
<dbReference type="Gene3D" id="1.10.1220.10">
    <property type="entry name" value="Met repressor-like"/>
    <property type="match status" value="1"/>
</dbReference>
<dbReference type="SUPFAM" id="SSF47598">
    <property type="entry name" value="Ribbon-helix-helix"/>
    <property type="match status" value="1"/>
</dbReference>
<dbReference type="STRING" id="1184609.KILIM_164_00010"/>
<accession>K6WX84</accession>
<dbReference type="AlphaFoldDB" id="K6WX84"/>
<keyword evidence="4" id="KW-1185">Reference proteome</keyword>
<feature type="domain" description="Antitoxin FitA-like ribbon-helix-helix" evidence="2">
    <location>
        <begin position="3"/>
        <end position="40"/>
    </location>
</feature>
<dbReference type="InterPro" id="IPR053853">
    <property type="entry name" value="FitA-like_RHH"/>
</dbReference>
<protein>
    <recommendedName>
        <fullName evidence="2">Antitoxin FitA-like ribbon-helix-helix domain-containing protein</fullName>
    </recommendedName>
</protein>
<proteinExistence type="predicted"/>
<comment type="caution">
    <text evidence="3">The sequence shown here is derived from an EMBL/GenBank/DDBJ whole genome shotgun (WGS) entry which is preliminary data.</text>
</comment>
<feature type="region of interest" description="Disordered" evidence="1">
    <location>
        <begin position="63"/>
        <end position="83"/>
    </location>
</feature>
<dbReference type="EMBL" id="BAHD01000164">
    <property type="protein sequence ID" value="GAB98416.1"/>
    <property type="molecule type" value="Genomic_DNA"/>
</dbReference>
<reference evidence="3 4" key="1">
    <citation type="submission" date="2012-08" db="EMBL/GenBank/DDBJ databases">
        <title>Whole genome shotgun sequence of Kineosphaera limosa NBRC 100340.</title>
        <authorList>
            <person name="Yoshida I."/>
            <person name="Isaki S."/>
            <person name="Hosoyama A."/>
            <person name="Tsuchikane K."/>
            <person name="Katsumata H."/>
            <person name="Ando Y."/>
            <person name="Ohji S."/>
            <person name="Hamada M."/>
            <person name="Tamura T."/>
            <person name="Yamazoe A."/>
            <person name="Yamazaki S."/>
            <person name="Fujita N."/>
        </authorList>
    </citation>
    <scope>NUCLEOTIDE SEQUENCE [LARGE SCALE GENOMIC DNA]</scope>
    <source>
        <strain evidence="3 4">NBRC 100340</strain>
    </source>
</reference>
<evidence type="ECO:0000313" key="4">
    <source>
        <dbReference type="Proteomes" id="UP000008366"/>
    </source>
</evidence>
<dbReference type="RefSeq" id="WP_006594948.1">
    <property type="nucleotide sequence ID" value="NZ_BAHD01000164.1"/>
</dbReference>
<evidence type="ECO:0000256" key="1">
    <source>
        <dbReference type="SAM" id="MobiDB-lite"/>
    </source>
</evidence>
<dbReference type="InterPro" id="IPR013321">
    <property type="entry name" value="Arc_rbn_hlx_hlx"/>
</dbReference>
<dbReference type="GO" id="GO:0006355">
    <property type="term" value="P:regulation of DNA-templated transcription"/>
    <property type="evidence" value="ECO:0007669"/>
    <property type="project" value="InterPro"/>
</dbReference>
<evidence type="ECO:0000259" key="2">
    <source>
        <dbReference type="Pfam" id="PF22513"/>
    </source>
</evidence>
<name>K6WX84_9MICO</name>
<organism evidence="3 4">
    <name type="scientific">Kineosphaera limosa NBRC 100340</name>
    <dbReference type="NCBI Taxonomy" id="1184609"/>
    <lineage>
        <taxon>Bacteria</taxon>
        <taxon>Bacillati</taxon>
        <taxon>Actinomycetota</taxon>
        <taxon>Actinomycetes</taxon>
        <taxon>Micrococcales</taxon>
        <taxon>Dermatophilaceae</taxon>
        <taxon>Kineosphaera</taxon>
    </lineage>
</organism>
<dbReference type="OrthoDB" id="2389872at2"/>
<dbReference type="Pfam" id="PF22513">
    <property type="entry name" value="FitA-like_RHH"/>
    <property type="match status" value="1"/>
</dbReference>